<gene>
    <name evidence="3" type="ORF">GCM10022377_23480</name>
</gene>
<dbReference type="CDD" id="cd00093">
    <property type="entry name" value="HTH_XRE"/>
    <property type="match status" value="1"/>
</dbReference>
<evidence type="ECO:0000259" key="2">
    <source>
        <dbReference type="PROSITE" id="PS50943"/>
    </source>
</evidence>
<dbReference type="PANTHER" id="PTHR35010:SF2">
    <property type="entry name" value="BLL4672 PROTEIN"/>
    <property type="match status" value="1"/>
</dbReference>
<dbReference type="Gene3D" id="1.10.260.40">
    <property type="entry name" value="lambda repressor-like DNA-binding domains"/>
    <property type="match status" value="1"/>
</dbReference>
<evidence type="ECO:0000313" key="3">
    <source>
        <dbReference type="EMBL" id="GAA3709090.1"/>
    </source>
</evidence>
<organism evidence="3 4">
    <name type="scientific">Zhihengliuella alba</name>
    <dbReference type="NCBI Taxonomy" id="547018"/>
    <lineage>
        <taxon>Bacteria</taxon>
        <taxon>Bacillati</taxon>
        <taxon>Actinomycetota</taxon>
        <taxon>Actinomycetes</taxon>
        <taxon>Micrococcales</taxon>
        <taxon>Micrococcaceae</taxon>
        <taxon>Zhihengliuella</taxon>
    </lineage>
</organism>
<dbReference type="InterPro" id="IPR041413">
    <property type="entry name" value="MLTR_LBD"/>
</dbReference>
<evidence type="ECO:0000313" key="4">
    <source>
        <dbReference type="Proteomes" id="UP001501536"/>
    </source>
</evidence>
<protein>
    <submittedName>
        <fullName evidence="3">Helix-turn-helix transcriptional regulator</fullName>
    </submittedName>
</protein>
<dbReference type="Gene3D" id="3.30.450.180">
    <property type="match status" value="1"/>
</dbReference>
<feature type="domain" description="HTH cro/C1-type" evidence="2">
    <location>
        <begin position="31"/>
        <end position="82"/>
    </location>
</feature>
<dbReference type="Pfam" id="PF13560">
    <property type="entry name" value="HTH_31"/>
    <property type="match status" value="1"/>
</dbReference>
<proteinExistence type="predicted"/>
<feature type="region of interest" description="Disordered" evidence="1">
    <location>
        <begin position="283"/>
        <end position="323"/>
    </location>
</feature>
<dbReference type="InterPro" id="IPR001387">
    <property type="entry name" value="Cro/C1-type_HTH"/>
</dbReference>
<accession>A0ABP7DTY0</accession>
<reference evidence="4" key="1">
    <citation type="journal article" date="2019" name="Int. J. Syst. Evol. Microbiol.">
        <title>The Global Catalogue of Microorganisms (GCM) 10K type strain sequencing project: providing services to taxonomists for standard genome sequencing and annotation.</title>
        <authorList>
            <consortium name="The Broad Institute Genomics Platform"/>
            <consortium name="The Broad Institute Genome Sequencing Center for Infectious Disease"/>
            <person name="Wu L."/>
            <person name="Ma J."/>
        </authorList>
    </citation>
    <scope>NUCLEOTIDE SEQUENCE [LARGE SCALE GENOMIC DNA]</scope>
    <source>
        <strain evidence="4">JCM 16961</strain>
    </source>
</reference>
<name>A0ABP7DTY0_9MICC</name>
<dbReference type="SUPFAM" id="SSF47413">
    <property type="entry name" value="lambda repressor-like DNA-binding domains"/>
    <property type="match status" value="1"/>
</dbReference>
<comment type="caution">
    <text evidence="3">The sequence shown here is derived from an EMBL/GenBank/DDBJ whole genome shotgun (WGS) entry which is preliminary data.</text>
</comment>
<dbReference type="Proteomes" id="UP001501536">
    <property type="component" value="Unassembled WGS sequence"/>
</dbReference>
<dbReference type="PANTHER" id="PTHR35010">
    <property type="entry name" value="BLL4672 PROTEIN-RELATED"/>
    <property type="match status" value="1"/>
</dbReference>
<dbReference type="RefSeq" id="WP_344884793.1">
    <property type="nucleotide sequence ID" value="NZ_BAABCJ010000006.1"/>
</dbReference>
<feature type="compositionally biased region" description="Basic and acidic residues" evidence="1">
    <location>
        <begin position="312"/>
        <end position="323"/>
    </location>
</feature>
<dbReference type="PROSITE" id="PS50943">
    <property type="entry name" value="HTH_CROC1"/>
    <property type="match status" value="1"/>
</dbReference>
<keyword evidence="4" id="KW-1185">Reference proteome</keyword>
<dbReference type="Pfam" id="PF17765">
    <property type="entry name" value="MLTR_LBD"/>
    <property type="match status" value="1"/>
</dbReference>
<evidence type="ECO:0000256" key="1">
    <source>
        <dbReference type="SAM" id="MobiDB-lite"/>
    </source>
</evidence>
<dbReference type="EMBL" id="BAABCJ010000006">
    <property type="protein sequence ID" value="GAA3709090.1"/>
    <property type="molecule type" value="Genomic_DNA"/>
</dbReference>
<dbReference type="SMART" id="SM00530">
    <property type="entry name" value="HTH_XRE"/>
    <property type="match status" value="1"/>
</dbReference>
<sequence>MDNRSEVRDFLVTRREKVSPGDVGLPAGTNRRVKGLRRSEVAALAGVNVEYYTKLERGAISGASPEVLDALAKALQLDDAERAYLFDLAHAASPVARSPRRRNSKGWQPHPSLQWTLDAITAGPAFLRNGRLDLLAANALARAFYQDVYDMPGQPPNLARFTFLDERAHRFYPDWDAFAEVTVSILRTEAGRDPHNKELHDLIGELSTRDEVFRRLWGAHNVRHHGTGFKTFDHAVVGELTLAYEGMALEAEPGLTLTVYAAEPGSPSAERLQLLASWAASGERAPAGEDLASTGEGAAPTRRDQAPAAPAADRRRSARGETA</sequence>
<dbReference type="InterPro" id="IPR010982">
    <property type="entry name" value="Lambda_DNA-bd_dom_sf"/>
</dbReference>